<evidence type="ECO:0000256" key="8">
    <source>
        <dbReference type="ARBA" id="ARBA00044876"/>
    </source>
</evidence>
<feature type="transmembrane region" description="Helical" evidence="26">
    <location>
        <begin position="610"/>
        <end position="629"/>
    </location>
</feature>
<keyword evidence="29" id="KW-1185">Reference proteome</keyword>
<evidence type="ECO:0000256" key="11">
    <source>
        <dbReference type="ARBA" id="ARBA00044884"/>
    </source>
</evidence>
<feature type="transmembrane region" description="Helical" evidence="26">
    <location>
        <begin position="574"/>
        <end position="598"/>
    </location>
</feature>
<dbReference type="GO" id="GO:0022857">
    <property type="term" value="F:transmembrane transporter activity"/>
    <property type="evidence" value="ECO:0007669"/>
    <property type="project" value="InterPro"/>
</dbReference>
<evidence type="ECO:0000256" key="15">
    <source>
        <dbReference type="ARBA" id="ARBA00044899"/>
    </source>
</evidence>
<feature type="transmembrane region" description="Helical" evidence="26">
    <location>
        <begin position="268"/>
        <end position="289"/>
    </location>
</feature>
<comment type="subunit">
    <text evidence="24">Homodimer. Interacts with lysosomal protein GLMP (via lumenal domain); the interaction starts while both proteins are still in the endoplasmic reticulum and is required for stabilization of MFSD1 in lysosomes but has no direct effect on its targeting to lysosomes or transporter activity.</text>
</comment>
<dbReference type="InterPro" id="IPR036259">
    <property type="entry name" value="MFS_trans_sf"/>
</dbReference>
<comment type="catalytic activity">
    <reaction evidence="16">
        <text>L-lysyl-L-lysine(out) = L-lysyl-L-lysine(in)</text>
        <dbReference type="Rhea" id="RHEA:79403"/>
        <dbReference type="ChEBI" id="CHEBI:229956"/>
    </reaction>
</comment>
<evidence type="ECO:0000259" key="27">
    <source>
        <dbReference type="PROSITE" id="PS50850"/>
    </source>
</evidence>
<comment type="function">
    <text evidence="23">Lysosomal dipeptide uniporter that selectively exports lysine, arginine or histidine-containing dipeptides with a net positive charge from the lysosome lumen into the cytosol. Could play a role in a specific type of protein O-glycosylation indirectly regulating macrophages migration and tissue invasion. Also essential for liver homeostasis.</text>
</comment>
<comment type="catalytic activity">
    <reaction evidence="19">
        <text>L-alanyl-L-lysine(out) = L-alanyl-L-lysine(in)</text>
        <dbReference type="Rhea" id="RHEA:79415"/>
        <dbReference type="ChEBI" id="CHEBI:192470"/>
    </reaction>
</comment>
<evidence type="ECO:0000256" key="18">
    <source>
        <dbReference type="ARBA" id="ARBA00044912"/>
    </source>
</evidence>
<comment type="catalytic activity">
    <reaction evidence="9">
        <text>L-histidyl-glycine(out) = L-histidyl-glycine(in)</text>
        <dbReference type="Rhea" id="RHEA:79395"/>
        <dbReference type="ChEBI" id="CHEBI:229957"/>
    </reaction>
</comment>
<evidence type="ECO:0000256" key="5">
    <source>
        <dbReference type="ARBA" id="ARBA00022989"/>
    </source>
</evidence>
<evidence type="ECO:0000313" key="28">
    <source>
        <dbReference type="EMBL" id="TPX57857.1"/>
    </source>
</evidence>
<dbReference type="InterPro" id="IPR052187">
    <property type="entry name" value="MFSD1"/>
</dbReference>
<comment type="catalytic activity">
    <reaction evidence="18">
        <text>L-histidyl-L-alpha-amino acid(out) = L-histidyl-L-alpha-amino acid(in)</text>
        <dbReference type="Rhea" id="RHEA:79379"/>
        <dbReference type="ChEBI" id="CHEBI:229964"/>
    </reaction>
</comment>
<reference evidence="28 29" key="1">
    <citation type="journal article" date="2019" name="Sci. Rep.">
        <title>Comparative genomics of chytrid fungi reveal insights into the obligate biotrophic and pathogenic lifestyle of Synchytrium endobioticum.</title>
        <authorList>
            <person name="van de Vossenberg B.T.L.H."/>
            <person name="Warris S."/>
            <person name="Nguyen H.D.T."/>
            <person name="van Gent-Pelzer M.P.E."/>
            <person name="Joly D.L."/>
            <person name="van de Geest H.C."/>
            <person name="Bonants P.J.M."/>
            <person name="Smith D.S."/>
            <person name="Levesque C.A."/>
            <person name="van der Lee T.A.J."/>
        </authorList>
    </citation>
    <scope>NUCLEOTIDE SEQUENCE [LARGE SCALE GENOMIC DNA]</scope>
    <source>
        <strain evidence="28 29">CBS 809.83</strain>
    </source>
</reference>
<feature type="transmembrane region" description="Helical" evidence="26">
    <location>
        <begin position="531"/>
        <end position="553"/>
    </location>
</feature>
<evidence type="ECO:0000256" key="12">
    <source>
        <dbReference type="ARBA" id="ARBA00044891"/>
    </source>
</evidence>
<evidence type="ECO:0000256" key="10">
    <source>
        <dbReference type="ARBA" id="ARBA00044881"/>
    </source>
</evidence>
<dbReference type="PANTHER" id="PTHR23512">
    <property type="entry name" value="MAJOR FACILITATOR SUPERFAMILY DOMAIN-CONTAINING PROTEIN 1"/>
    <property type="match status" value="1"/>
</dbReference>
<keyword evidence="7" id="KW-0458">Lysosome</keyword>
<protein>
    <recommendedName>
        <fullName evidence="21">Lysosomal dipeptide transporter MFSD1</fullName>
    </recommendedName>
    <alternativeName>
        <fullName evidence="22">Major facilitator superfamily domain-containing protein 1</fullName>
    </alternativeName>
</protein>
<evidence type="ECO:0000256" key="25">
    <source>
        <dbReference type="SAM" id="MobiDB-lite"/>
    </source>
</evidence>
<evidence type="ECO:0000256" key="1">
    <source>
        <dbReference type="ARBA" id="ARBA00004155"/>
    </source>
</evidence>
<evidence type="ECO:0000256" key="16">
    <source>
        <dbReference type="ARBA" id="ARBA00044900"/>
    </source>
</evidence>
<organism evidence="28 29">
    <name type="scientific">Powellomyces hirtus</name>
    <dbReference type="NCBI Taxonomy" id="109895"/>
    <lineage>
        <taxon>Eukaryota</taxon>
        <taxon>Fungi</taxon>
        <taxon>Fungi incertae sedis</taxon>
        <taxon>Chytridiomycota</taxon>
        <taxon>Chytridiomycota incertae sedis</taxon>
        <taxon>Chytridiomycetes</taxon>
        <taxon>Spizellomycetales</taxon>
        <taxon>Powellomycetaceae</taxon>
        <taxon>Powellomyces</taxon>
    </lineage>
</organism>
<evidence type="ECO:0000313" key="29">
    <source>
        <dbReference type="Proteomes" id="UP000318582"/>
    </source>
</evidence>
<proteinExistence type="inferred from homology"/>
<feature type="region of interest" description="Disordered" evidence="25">
    <location>
        <begin position="355"/>
        <end position="392"/>
    </location>
</feature>
<comment type="catalytic activity">
    <reaction evidence="14">
        <text>L-aspartyl-L-lysine(out) = L-aspartyl-L-lysine(in)</text>
        <dbReference type="Rhea" id="RHEA:79411"/>
        <dbReference type="ChEBI" id="CHEBI:229953"/>
    </reaction>
</comment>
<evidence type="ECO:0000256" key="23">
    <source>
        <dbReference type="ARBA" id="ARBA00045709"/>
    </source>
</evidence>
<keyword evidence="4 26" id="KW-0812">Transmembrane</keyword>
<evidence type="ECO:0000256" key="4">
    <source>
        <dbReference type="ARBA" id="ARBA00022692"/>
    </source>
</evidence>
<dbReference type="EMBL" id="QEAQ01000046">
    <property type="protein sequence ID" value="TPX57857.1"/>
    <property type="molecule type" value="Genomic_DNA"/>
</dbReference>
<comment type="catalytic activity">
    <reaction evidence="20">
        <text>L-lysyl-glycine(out) = L-lysyl-glycine(in)</text>
        <dbReference type="Rhea" id="RHEA:79407"/>
        <dbReference type="ChEBI" id="CHEBI:191202"/>
    </reaction>
</comment>
<dbReference type="PROSITE" id="PS50850">
    <property type="entry name" value="MFS"/>
    <property type="match status" value="1"/>
</dbReference>
<evidence type="ECO:0000256" key="26">
    <source>
        <dbReference type="SAM" id="Phobius"/>
    </source>
</evidence>
<comment type="caution">
    <text evidence="28">The sequence shown here is derived from an EMBL/GenBank/DDBJ whole genome shotgun (WGS) entry which is preliminary data.</text>
</comment>
<dbReference type="Proteomes" id="UP000318582">
    <property type="component" value="Unassembled WGS sequence"/>
</dbReference>
<feature type="compositionally biased region" description="Polar residues" evidence="25">
    <location>
        <begin position="381"/>
        <end position="391"/>
    </location>
</feature>
<evidence type="ECO:0000256" key="19">
    <source>
        <dbReference type="ARBA" id="ARBA00044919"/>
    </source>
</evidence>
<feature type="transmembrane region" description="Helical" evidence="26">
    <location>
        <begin position="474"/>
        <end position="496"/>
    </location>
</feature>
<feature type="transmembrane region" description="Helical" evidence="26">
    <location>
        <begin position="432"/>
        <end position="454"/>
    </location>
</feature>
<feature type="transmembrane region" description="Helical" evidence="26">
    <location>
        <begin position="503"/>
        <end position="525"/>
    </location>
</feature>
<dbReference type="Pfam" id="PF07690">
    <property type="entry name" value="MFS_1"/>
    <property type="match status" value="1"/>
</dbReference>
<feature type="region of interest" description="Disordered" evidence="25">
    <location>
        <begin position="1"/>
        <end position="64"/>
    </location>
</feature>
<feature type="transmembrane region" description="Helical" evidence="26">
    <location>
        <begin position="236"/>
        <end position="256"/>
    </location>
</feature>
<feature type="compositionally biased region" description="Polar residues" evidence="25">
    <location>
        <begin position="1"/>
        <end position="13"/>
    </location>
</feature>
<comment type="catalytic activity">
    <reaction evidence="12">
        <text>L-lysyl-L-alpha-amino acid(out) = L-lysyl-L-alpha-amino acid(in)</text>
        <dbReference type="Rhea" id="RHEA:79387"/>
        <dbReference type="ChEBI" id="CHEBI:229965"/>
    </reaction>
</comment>
<evidence type="ECO:0000256" key="17">
    <source>
        <dbReference type="ARBA" id="ARBA00044903"/>
    </source>
</evidence>
<evidence type="ECO:0000256" key="13">
    <source>
        <dbReference type="ARBA" id="ARBA00044893"/>
    </source>
</evidence>
<keyword evidence="3" id="KW-0813">Transport</keyword>
<dbReference type="STRING" id="109895.A0A507E398"/>
<evidence type="ECO:0000256" key="21">
    <source>
        <dbReference type="ARBA" id="ARBA00044985"/>
    </source>
</evidence>
<comment type="catalytic activity">
    <reaction evidence="11">
        <text>L-alpha-aminoacyl-L-histidine(out) = L-alpha-aminoacyl-L-histidine(in)</text>
        <dbReference type="Rhea" id="RHEA:79375"/>
        <dbReference type="ChEBI" id="CHEBI:229967"/>
    </reaction>
</comment>
<gene>
    <name evidence="28" type="ORF">PhCBS80983_g03535</name>
</gene>
<dbReference type="SUPFAM" id="SSF103473">
    <property type="entry name" value="MFS general substrate transporter"/>
    <property type="match status" value="1"/>
</dbReference>
<comment type="subcellular location">
    <subcellularLocation>
        <location evidence="1">Lysosome membrane</location>
        <topology evidence="1">Multi-pass membrane protein</topology>
    </subcellularLocation>
</comment>
<feature type="transmembrane region" description="Helical" evidence="26">
    <location>
        <begin position="162"/>
        <end position="181"/>
    </location>
</feature>
<evidence type="ECO:0000256" key="24">
    <source>
        <dbReference type="ARBA" id="ARBA00046376"/>
    </source>
</evidence>
<feature type="transmembrane region" description="Helical" evidence="26">
    <location>
        <begin position="327"/>
        <end position="351"/>
    </location>
</feature>
<comment type="catalytic activity">
    <reaction evidence="15">
        <text>L-arginyl-L-alpha-amino acid(out) = L-arginyl-L-alpha-amino acid(in)</text>
        <dbReference type="Rhea" id="RHEA:79371"/>
        <dbReference type="ChEBI" id="CHEBI:84315"/>
    </reaction>
</comment>
<comment type="similarity">
    <text evidence="2">Belongs to the major facilitator superfamily.</text>
</comment>
<comment type="catalytic activity">
    <reaction evidence="8">
        <text>L-lysyl-L-alanine(out) = L-lysyl-L-alanine(in)</text>
        <dbReference type="Rhea" id="RHEA:79399"/>
        <dbReference type="ChEBI" id="CHEBI:229954"/>
    </reaction>
</comment>
<evidence type="ECO:0000256" key="22">
    <source>
        <dbReference type="ARBA" id="ARBA00045018"/>
    </source>
</evidence>
<dbReference type="InterPro" id="IPR020846">
    <property type="entry name" value="MFS_dom"/>
</dbReference>
<accession>A0A507E398</accession>
<dbReference type="Gene3D" id="1.20.1250.20">
    <property type="entry name" value="MFS general substrate transporter like domains"/>
    <property type="match status" value="2"/>
</dbReference>
<evidence type="ECO:0000256" key="7">
    <source>
        <dbReference type="ARBA" id="ARBA00023228"/>
    </source>
</evidence>
<feature type="transmembrane region" description="Helical" evidence="26">
    <location>
        <begin position="296"/>
        <end position="315"/>
    </location>
</feature>
<dbReference type="PANTHER" id="PTHR23512:SF3">
    <property type="entry name" value="MAJOR FACILITATOR SUPERFAMILY DOMAIN-CONTAINING PROTEIN 1"/>
    <property type="match status" value="1"/>
</dbReference>
<feature type="domain" description="Major facilitator superfamily (MFS) profile" evidence="27">
    <location>
        <begin position="168"/>
        <end position="633"/>
    </location>
</feature>
<comment type="catalytic activity">
    <reaction evidence="13">
        <text>L-alpha-aminoacyl-L-lysine(out) = L-alpha-aminoacyl-L-lysine(in)</text>
        <dbReference type="Rhea" id="RHEA:79383"/>
        <dbReference type="ChEBI" id="CHEBI:229966"/>
    </reaction>
</comment>
<keyword evidence="5 26" id="KW-1133">Transmembrane helix</keyword>
<evidence type="ECO:0000256" key="6">
    <source>
        <dbReference type="ARBA" id="ARBA00023136"/>
    </source>
</evidence>
<feature type="region of interest" description="Disordered" evidence="25">
    <location>
        <begin position="642"/>
        <end position="801"/>
    </location>
</feature>
<evidence type="ECO:0000256" key="20">
    <source>
        <dbReference type="ARBA" id="ARBA00044924"/>
    </source>
</evidence>
<evidence type="ECO:0000256" key="3">
    <source>
        <dbReference type="ARBA" id="ARBA00022448"/>
    </source>
</evidence>
<comment type="catalytic activity">
    <reaction evidence="17">
        <text>L-arginyl-glycine(out) = L-arginyl-glycine(in)</text>
        <dbReference type="Rhea" id="RHEA:79391"/>
        <dbReference type="ChEBI" id="CHEBI:229955"/>
    </reaction>
</comment>
<feature type="transmembrane region" description="Helical" evidence="26">
    <location>
        <begin position="201"/>
        <end position="224"/>
    </location>
</feature>
<keyword evidence="6 26" id="KW-0472">Membrane</keyword>
<feature type="compositionally biased region" description="Polar residues" evidence="25">
    <location>
        <begin position="355"/>
        <end position="373"/>
    </location>
</feature>
<sequence length="801" mass="86527">MTPPSGISSSGNVLDSDAPIPPALRNLVIGRSKSRGSGRRTSLQAVTISPSALHRSWSGKPAPFRRARTEQVVDYSPAGGSLSSNPYGDYNGLTRSATVSSMGNRSERIKRQGAVMRRMSSFGGAPIFIPPPPRPPLSAAASAADLPEEHHLSEEHQVSSSLRWAILILTCLLLFGNYYAYDNPAALNRPLMEYLGHDYDTWQYELNLLYAVYSFPNMFLPFIGGQLVDRMDVKKVLLFFSVVVCLGQTLFAIGVTMRSFGVMLLGRILFGIGGESIGVVQATITTAWFRGKELAFALGLNLCIARFGSVVNANFSPRIEKIWTSSGAVWVGSFTCYLSLCCSILLVTLMAHNSPTGTARSPTTGSDRQNTASALEDRSPLLNQDSNSSLPDHTLLEKGYPVDPADDDADMLSIEEDLGPTNWRDCLGQIAMFPWAFWLVCLICVLLYGTVVPFNNIASDFLMSKWYPGDTETAGTVMSIPDTMSALLVPICGVLVDRYGGRASLLVVCALVIASVHTTLGLTMINPIYPLIFLGLSYSLYGVAIWPSIATIIQHQEDAIHDRHPHNPPPRLLGTAYGLSTSALNTALTIMPLVSAQIRVWGGSFVPVELFFVALALAGAAASAVLWIVDINNGSILQHPEMASDDEQDEHDSDNDGKDDTESEPLLNRGDNNNAASSDYGGVMHASPTTERDNPYNTRPPRVVVLHPGETPPPAVVSHPAAPNPHHRRPSAKYANQPFKPGKAFGGSKVKSRSRLLDAALVAGEQPSSHLDNDRSDNDQQEDALLGSSSAHKTNQHGHAN</sequence>
<dbReference type="AlphaFoldDB" id="A0A507E398"/>
<evidence type="ECO:0000256" key="9">
    <source>
        <dbReference type="ARBA" id="ARBA00044878"/>
    </source>
</evidence>
<name>A0A507E398_9FUNG</name>
<evidence type="ECO:0000256" key="14">
    <source>
        <dbReference type="ARBA" id="ARBA00044898"/>
    </source>
</evidence>
<feature type="compositionally biased region" description="Acidic residues" evidence="25">
    <location>
        <begin position="643"/>
        <end position="653"/>
    </location>
</feature>
<evidence type="ECO:0000256" key="2">
    <source>
        <dbReference type="ARBA" id="ARBA00008335"/>
    </source>
</evidence>
<dbReference type="InterPro" id="IPR011701">
    <property type="entry name" value="MFS"/>
</dbReference>
<comment type="catalytic activity">
    <reaction evidence="10">
        <text>L-alpha-aminoacyl-L-arginine(out) = L-alpha-aminoacyl-L-arginine(in)</text>
        <dbReference type="Rhea" id="RHEA:79367"/>
        <dbReference type="ChEBI" id="CHEBI:229968"/>
    </reaction>
</comment>